<comment type="caution">
    <text evidence="1">The sequence shown here is derived from an EMBL/GenBank/DDBJ whole genome shotgun (WGS) entry which is preliminary data.</text>
</comment>
<dbReference type="Proteomes" id="UP000177575">
    <property type="component" value="Unassembled WGS sequence"/>
</dbReference>
<dbReference type="EMBL" id="MHTC01000034">
    <property type="protein sequence ID" value="OHA54913.1"/>
    <property type="molecule type" value="Genomic_DNA"/>
</dbReference>
<accession>A0A1G2Q2W1</accession>
<organism evidence="1 2">
    <name type="scientific">Candidatus Veblenbacteria bacterium RIFOXYB1_FULL_43_13</name>
    <dbReference type="NCBI Taxonomy" id="1802426"/>
    <lineage>
        <taxon>Bacteria</taxon>
        <taxon>Candidatus Vebleniibacteriota</taxon>
    </lineage>
</organism>
<gene>
    <name evidence="1" type="ORF">A2388_00610</name>
</gene>
<reference evidence="1 2" key="1">
    <citation type="journal article" date="2016" name="Nat. Commun.">
        <title>Thousands of microbial genomes shed light on interconnected biogeochemical processes in an aquifer system.</title>
        <authorList>
            <person name="Anantharaman K."/>
            <person name="Brown C.T."/>
            <person name="Hug L.A."/>
            <person name="Sharon I."/>
            <person name="Castelle C.J."/>
            <person name="Probst A.J."/>
            <person name="Thomas B.C."/>
            <person name="Singh A."/>
            <person name="Wilkins M.J."/>
            <person name="Karaoz U."/>
            <person name="Brodie E.L."/>
            <person name="Williams K.H."/>
            <person name="Hubbard S.S."/>
            <person name="Banfield J.F."/>
        </authorList>
    </citation>
    <scope>NUCLEOTIDE SEQUENCE [LARGE SCALE GENOMIC DNA]</scope>
</reference>
<name>A0A1G2Q2W1_9BACT</name>
<dbReference type="AlphaFoldDB" id="A0A1G2Q2W1"/>
<evidence type="ECO:0000313" key="1">
    <source>
        <dbReference type="EMBL" id="OHA54913.1"/>
    </source>
</evidence>
<evidence type="ECO:0000313" key="2">
    <source>
        <dbReference type="Proteomes" id="UP000177575"/>
    </source>
</evidence>
<protein>
    <submittedName>
        <fullName evidence="1">Uncharacterized protein</fullName>
    </submittedName>
</protein>
<proteinExistence type="predicted"/>
<sequence>MSYFKVIKDYAIKALRPKVVPEGLFDLVHYSKSYGGIKFNYSKGDGGLIIAESDNYRYGVIITSGKSDDELDKNIKDAILTAFEIPSSYASKANIVRVDEHKAEYVVA</sequence>